<evidence type="ECO:0000259" key="1">
    <source>
        <dbReference type="Pfam" id="PF13518"/>
    </source>
</evidence>
<feature type="domain" description="Insertion element IS150 protein InsJ-like helix-turn-helix" evidence="1">
    <location>
        <begin position="36"/>
        <end position="70"/>
    </location>
</feature>
<protein>
    <recommendedName>
        <fullName evidence="1">Insertion element IS150 protein InsJ-like helix-turn-helix domain-containing protein</fullName>
    </recommendedName>
</protein>
<evidence type="ECO:0000313" key="3">
    <source>
        <dbReference type="Proteomes" id="UP001501009"/>
    </source>
</evidence>
<sequence length="70" mass="7664">MGWLMPVAMPLVVSDADCDILASWVRSPSAPSGMVMRARIVLPAAQGVSSTEIAQRLELSRPTAITWRRR</sequence>
<comment type="caution">
    <text evidence="2">The sequence shown here is derived from an EMBL/GenBank/DDBJ whole genome shotgun (WGS) entry which is preliminary data.</text>
</comment>
<keyword evidence="3" id="KW-1185">Reference proteome</keyword>
<dbReference type="Proteomes" id="UP001501009">
    <property type="component" value="Unassembled WGS sequence"/>
</dbReference>
<name>A0ABP7H5M6_9ACTN</name>
<dbReference type="Pfam" id="PF13518">
    <property type="entry name" value="HTH_28"/>
    <property type="match status" value="1"/>
</dbReference>
<evidence type="ECO:0000313" key="2">
    <source>
        <dbReference type="EMBL" id="GAA3783580.1"/>
    </source>
</evidence>
<reference evidence="3" key="1">
    <citation type="journal article" date="2019" name="Int. J. Syst. Evol. Microbiol.">
        <title>The Global Catalogue of Microorganisms (GCM) 10K type strain sequencing project: providing services to taxonomists for standard genome sequencing and annotation.</title>
        <authorList>
            <consortium name="The Broad Institute Genomics Platform"/>
            <consortium name="The Broad Institute Genome Sequencing Center for Infectious Disease"/>
            <person name="Wu L."/>
            <person name="Ma J."/>
        </authorList>
    </citation>
    <scope>NUCLEOTIDE SEQUENCE [LARGE SCALE GENOMIC DNA]</scope>
    <source>
        <strain evidence="3">JCM 17138</strain>
    </source>
</reference>
<dbReference type="EMBL" id="BAABDE010000007">
    <property type="protein sequence ID" value="GAA3783580.1"/>
    <property type="molecule type" value="Genomic_DNA"/>
</dbReference>
<accession>A0ABP7H5M6</accession>
<organism evidence="2 3">
    <name type="scientific">Streptomyces coacervatus</name>
    <dbReference type="NCBI Taxonomy" id="647381"/>
    <lineage>
        <taxon>Bacteria</taxon>
        <taxon>Bacillati</taxon>
        <taxon>Actinomycetota</taxon>
        <taxon>Actinomycetes</taxon>
        <taxon>Kitasatosporales</taxon>
        <taxon>Streptomycetaceae</taxon>
        <taxon>Streptomyces</taxon>
    </lineage>
</organism>
<dbReference type="SUPFAM" id="SSF46689">
    <property type="entry name" value="Homeodomain-like"/>
    <property type="match status" value="1"/>
</dbReference>
<proteinExistence type="predicted"/>
<gene>
    <name evidence="2" type="ORF">GCM10022403_017780</name>
</gene>
<dbReference type="InterPro" id="IPR055247">
    <property type="entry name" value="InsJ-like_HTH"/>
</dbReference>
<dbReference type="InterPro" id="IPR009057">
    <property type="entry name" value="Homeodomain-like_sf"/>
</dbReference>